<proteinExistence type="predicted"/>
<reference evidence="1" key="1">
    <citation type="journal article" date="2011" name="Environ. Microbiol.">
        <title>Time-series analyses of Monterey Bay coastal microbial picoplankton using a 'genome proxy' microarray.</title>
        <authorList>
            <person name="Rich V.I."/>
            <person name="Pham V.D."/>
            <person name="Eppley J."/>
            <person name="Shi Y."/>
            <person name="DeLong E.F."/>
        </authorList>
    </citation>
    <scope>NUCLEOTIDE SEQUENCE</scope>
</reference>
<name>E0XRR6_9GAMM</name>
<sequence length="290" mass="33659">MKLLENIFAIALVAFLAYVGIDFNAKEDVPVKPKTPTFSQFMTCETGENWSNVNVMMDEWNDMNVNGMSFALGHRVYEGGDATDNQVLWQLFWDSKQKADTFWNAGPTDEFKAWADRHRSVMHCDGEGRRNYDVDLPRPQNKQGDWDGDTVLVSVAYQCKFTTTDEDGVVSPMEDKEEGKRQMRALYSEFMDYVDEQDKNASWHVWSKTGKRGPYNFGVYTHSGENPEEFMEYDFYWMNYYETDEEARGRLAAWVETGADLQAKFDEFSTCEESLIYSDSYVLYPDLNDE</sequence>
<dbReference type="EMBL" id="GU474854">
    <property type="protein sequence ID" value="ADI17107.1"/>
    <property type="molecule type" value="Genomic_DNA"/>
</dbReference>
<dbReference type="AlphaFoldDB" id="E0XRR6"/>
<accession>E0XRR6</accession>
<organism evidence="1">
    <name type="scientific">uncultured gamma proteobacterium HF0070_03O15</name>
    <dbReference type="NCBI Taxonomy" id="710982"/>
    <lineage>
        <taxon>Bacteria</taxon>
        <taxon>Pseudomonadati</taxon>
        <taxon>Pseudomonadota</taxon>
        <taxon>Gammaproteobacteria</taxon>
        <taxon>environmental samples</taxon>
    </lineage>
</organism>
<evidence type="ECO:0000313" key="1">
    <source>
        <dbReference type="EMBL" id="ADI17107.1"/>
    </source>
</evidence>
<protein>
    <submittedName>
        <fullName evidence="1">Uncharacterized protein</fullName>
    </submittedName>
</protein>